<feature type="compositionally biased region" description="Acidic residues" evidence="1">
    <location>
        <begin position="314"/>
        <end position="326"/>
    </location>
</feature>
<feature type="compositionally biased region" description="Basic and acidic residues" evidence="1">
    <location>
        <begin position="299"/>
        <end position="313"/>
    </location>
</feature>
<dbReference type="PANTHER" id="PTHR42686:SF1">
    <property type="entry name" value="GH17980P-RELATED"/>
    <property type="match status" value="1"/>
</dbReference>
<dbReference type="Proteomes" id="UP001432222">
    <property type="component" value="Chromosome"/>
</dbReference>
<dbReference type="InterPro" id="IPR036812">
    <property type="entry name" value="NAD(P)_OxRdtase_dom_sf"/>
</dbReference>
<evidence type="ECO:0000313" key="3">
    <source>
        <dbReference type="EMBL" id="WUQ88966.1"/>
    </source>
</evidence>
<evidence type="ECO:0000259" key="2">
    <source>
        <dbReference type="Pfam" id="PF00248"/>
    </source>
</evidence>
<sequence length="341" mass="35808">MVLGTLHLAPLPPREGFRLLDAFAAAGGRAVDTAAFYGSGYVESVLGAWLRRTGAGLRVTTKIGHFGRTADHRSGPRIEAALAESVARLGTVPDEVLLHEGDWACWWDPAAAPGTVGAPPAGTALPAWETLRSLAGREGFTAGLSGNNAGALHTTARRTGASRVLVAKQYDLVWRTAGPLLDDPARSVLLGAPFHQGAVLDLGALAAGARRDGDAGLARAADEAARLLDRHGLSPLDAAVPFVLAERRAAGVCVGLSGAHEVPDLVRAAGRVLPADLVAALRRTGVRRAPRPGPGLRPEYLRPGRDVRPRPLSEDELSEDELSEDEPWQRTPDDEPLATDA</sequence>
<organism evidence="3 4">
    <name type="scientific">Kitasatospora purpeofusca</name>
    <dbReference type="NCBI Taxonomy" id="67352"/>
    <lineage>
        <taxon>Bacteria</taxon>
        <taxon>Bacillati</taxon>
        <taxon>Actinomycetota</taxon>
        <taxon>Actinomycetes</taxon>
        <taxon>Kitasatosporales</taxon>
        <taxon>Streptomycetaceae</taxon>
        <taxon>Kitasatospora</taxon>
    </lineage>
</organism>
<keyword evidence="4" id="KW-1185">Reference proteome</keyword>
<reference evidence="3" key="1">
    <citation type="submission" date="2022-10" db="EMBL/GenBank/DDBJ databases">
        <title>The complete genomes of actinobacterial strains from the NBC collection.</title>
        <authorList>
            <person name="Joergensen T.S."/>
            <person name="Alvarez Arevalo M."/>
            <person name="Sterndorff E.B."/>
            <person name="Faurdal D."/>
            <person name="Vuksanovic O."/>
            <person name="Mourched A.-S."/>
            <person name="Charusanti P."/>
            <person name="Shaw S."/>
            <person name="Blin K."/>
            <person name="Weber T."/>
        </authorList>
    </citation>
    <scope>NUCLEOTIDE SEQUENCE</scope>
    <source>
        <strain evidence="3">NBC_00222</strain>
    </source>
</reference>
<proteinExistence type="predicted"/>
<name>A0ABZ1UF09_9ACTN</name>
<dbReference type="SUPFAM" id="SSF51430">
    <property type="entry name" value="NAD(P)-linked oxidoreductase"/>
    <property type="match status" value="1"/>
</dbReference>
<evidence type="ECO:0000313" key="4">
    <source>
        <dbReference type="Proteomes" id="UP001432222"/>
    </source>
</evidence>
<dbReference type="Pfam" id="PF00248">
    <property type="entry name" value="Aldo_ket_red"/>
    <property type="match status" value="1"/>
</dbReference>
<accession>A0ABZ1UF09</accession>
<evidence type="ECO:0000256" key="1">
    <source>
        <dbReference type="SAM" id="MobiDB-lite"/>
    </source>
</evidence>
<dbReference type="InterPro" id="IPR020471">
    <property type="entry name" value="AKR"/>
</dbReference>
<protein>
    <submittedName>
        <fullName evidence="3">Aldo/keto reductase</fullName>
    </submittedName>
</protein>
<dbReference type="PANTHER" id="PTHR42686">
    <property type="entry name" value="GH17980P-RELATED"/>
    <property type="match status" value="1"/>
</dbReference>
<dbReference type="InterPro" id="IPR023210">
    <property type="entry name" value="NADP_OxRdtase_dom"/>
</dbReference>
<gene>
    <name evidence="3" type="ORF">OHA16_27320</name>
</gene>
<dbReference type="Gene3D" id="3.20.20.100">
    <property type="entry name" value="NADP-dependent oxidoreductase domain"/>
    <property type="match status" value="1"/>
</dbReference>
<dbReference type="EMBL" id="CP108110">
    <property type="protein sequence ID" value="WUQ88966.1"/>
    <property type="molecule type" value="Genomic_DNA"/>
</dbReference>
<feature type="domain" description="NADP-dependent oxidoreductase" evidence="2">
    <location>
        <begin position="1"/>
        <end position="282"/>
    </location>
</feature>
<feature type="region of interest" description="Disordered" evidence="1">
    <location>
        <begin position="286"/>
        <end position="341"/>
    </location>
</feature>
<dbReference type="RefSeq" id="WP_328959404.1">
    <property type="nucleotide sequence ID" value="NZ_CP108110.1"/>
</dbReference>